<dbReference type="Pfam" id="PF07282">
    <property type="entry name" value="Cas12f1-like_TNB"/>
    <property type="match status" value="1"/>
</dbReference>
<feature type="compositionally biased region" description="Polar residues" evidence="7">
    <location>
        <begin position="463"/>
        <end position="474"/>
    </location>
</feature>
<accession>A0ABU5UB49</accession>
<evidence type="ECO:0000256" key="7">
    <source>
        <dbReference type="SAM" id="MobiDB-lite"/>
    </source>
</evidence>
<evidence type="ECO:0000256" key="1">
    <source>
        <dbReference type="ARBA" id="ARBA00008761"/>
    </source>
</evidence>
<keyword evidence="6" id="KW-0233">DNA recombination</keyword>
<name>A0ABU5UB49_9CYAN</name>
<gene>
    <name evidence="11" type="ORF">VB854_30905</name>
</gene>
<evidence type="ECO:0000256" key="4">
    <source>
        <dbReference type="ARBA" id="ARBA00022833"/>
    </source>
</evidence>
<comment type="caution">
    <text evidence="11">The sequence shown here is derived from an EMBL/GenBank/DDBJ whole genome shotgun (WGS) entry which is preliminary data.</text>
</comment>
<dbReference type="Pfam" id="PF01385">
    <property type="entry name" value="OrfB_IS605"/>
    <property type="match status" value="1"/>
</dbReference>
<feature type="region of interest" description="Disordered" evidence="7">
    <location>
        <begin position="463"/>
        <end position="488"/>
    </location>
</feature>
<evidence type="ECO:0000256" key="5">
    <source>
        <dbReference type="ARBA" id="ARBA00023125"/>
    </source>
</evidence>
<evidence type="ECO:0000313" key="12">
    <source>
        <dbReference type="Proteomes" id="UP001301728"/>
    </source>
</evidence>
<proteinExistence type="inferred from homology"/>
<evidence type="ECO:0000313" key="11">
    <source>
        <dbReference type="EMBL" id="MEA5523348.1"/>
    </source>
</evidence>
<reference evidence="11 12" key="1">
    <citation type="submission" date="2023-12" db="EMBL/GenBank/DDBJ databases">
        <title>Baltic Sea Cyanobacteria.</title>
        <authorList>
            <person name="Delbaje E."/>
            <person name="Fewer D.P."/>
            <person name="Shishido T.K."/>
        </authorList>
    </citation>
    <scope>NUCLEOTIDE SEQUENCE [LARGE SCALE GENOMIC DNA]</scope>
    <source>
        <strain evidence="11 12">CCNP 1315</strain>
    </source>
</reference>
<dbReference type="Proteomes" id="UP001301728">
    <property type="component" value="Unassembled WGS sequence"/>
</dbReference>
<keyword evidence="2" id="KW-0815">Transposition</keyword>
<dbReference type="InterPro" id="IPR001959">
    <property type="entry name" value="Transposase"/>
</dbReference>
<dbReference type="Pfam" id="PF12323">
    <property type="entry name" value="HTH_OrfB_IS605"/>
    <property type="match status" value="1"/>
</dbReference>
<evidence type="ECO:0000256" key="3">
    <source>
        <dbReference type="ARBA" id="ARBA00022723"/>
    </source>
</evidence>
<evidence type="ECO:0000256" key="2">
    <source>
        <dbReference type="ARBA" id="ARBA00022578"/>
    </source>
</evidence>
<organism evidence="11 12">
    <name type="scientific">Limnoraphis robusta CCNP1315</name>
    <dbReference type="NCBI Taxonomy" id="3110306"/>
    <lineage>
        <taxon>Bacteria</taxon>
        <taxon>Bacillati</taxon>
        <taxon>Cyanobacteriota</taxon>
        <taxon>Cyanophyceae</taxon>
        <taxon>Oscillatoriophycideae</taxon>
        <taxon>Oscillatoriales</taxon>
        <taxon>Sirenicapillariaceae</taxon>
        <taxon>Limnoraphis</taxon>
    </lineage>
</organism>
<dbReference type="NCBIfam" id="TIGR01766">
    <property type="entry name" value="IS200/IS605 family accessory protein TnpB-like domain"/>
    <property type="match status" value="1"/>
</dbReference>
<evidence type="ECO:0000256" key="6">
    <source>
        <dbReference type="ARBA" id="ARBA00023172"/>
    </source>
</evidence>
<dbReference type="NCBIfam" id="NF040570">
    <property type="entry name" value="guided_TnpB"/>
    <property type="match status" value="1"/>
</dbReference>
<protein>
    <submittedName>
        <fullName evidence="11">Transposase</fullName>
    </submittedName>
</protein>
<evidence type="ECO:0000259" key="9">
    <source>
        <dbReference type="Pfam" id="PF07282"/>
    </source>
</evidence>
<comment type="similarity">
    <text evidence="1">In the C-terminal section; belongs to the transposase 35 family.</text>
</comment>
<keyword evidence="4" id="KW-0862">Zinc</keyword>
<sequence>MTVCYHLKQSYPSRLLCYRSMQTAYRFKIQPHREQKAMLLDWQHKIGSLYNLCLRDRIDSYYQTKILGNYCDLKTQASACPLTCSVNKSASLGNPWKTENQSCRRSNKKFNPRRTAYEMYSSLATEWRQTKPWYSTVSSDVLQQSLRHLDKAFIGFFKHGRGFPQFKRHYDVGIEFKPKTVRITGNRITFPVLGQMKFFLSREIPETWEVRTVTLKKEVDGWYASILLRDETVPDFPVKTEQEIKTCIGVDVGIKKLASLSNGELIANPRFDKQSERRLRIRQRRLNRKKKGSNNRKKAANRVARVHQRSRRQRQDYQWKVAKQIAESADLIVFEDLNVKGMKARCKPKWNEEKQRYLRNNQSAKSQLNQGISDASWYSLQLKTKYQARSLGNWITEINPRKTSQECSQCGYVSPKNRDGEKFVCESCGHHEDADIDAAIVIGNRGIKLLKLGSTKLLVVSQKVTPKSESTGSRKGNKSLLLGGESGNPRTSQIGTVIVV</sequence>
<keyword evidence="5" id="KW-0238">DNA-binding</keyword>
<feature type="domain" description="Transposase putative helix-turn-helix" evidence="10">
    <location>
        <begin position="21"/>
        <end position="65"/>
    </location>
</feature>
<dbReference type="EMBL" id="JAYGHT010000221">
    <property type="protein sequence ID" value="MEA5523348.1"/>
    <property type="molecule type" value="Genomic_DNA"/>
</dbReference>
<feature type="region of interest" description="Disordered" evidence="7">
    <location>
        <begin position="284"/>
        <end position="312"/>
    </location>
</feature>
<feature type="domain" description="Cas12f1-like TNB" evidence="9">
    <location>
        <begin position="377"/>
        <end position="442"/>
    </location>
</feature>
<evidence type="ECO:0000259" key="10">
    <source>
        <dbReference type="Pfam" id="PF12323"/>
    </source>
</evidence>
<keyword evidence="12" id="KW-1185">Reference proteome</keyword>
<keyword evidence="3" id="KW-0479">Metal-binding</keyword>
<evidence type="ECO:0000259" key="8">
    <source>
        <dbReference type="Pfam" id="PF01385"/>
    </source>
</evidence>
<dbReference type="InterPro" id="IPR010095">
    <property type="entry name" value="Cas12f1-like_TNB"/>
</dbReference>
<dbReference type="InterPro" id="IPR021027">
    <property type="entry name" value="Transposase_put_HTH"/>
</dbReference>
<dbReference type="RefSeq" id="WP_323307054.1">
    <property type="nucleotide sequence ID" value="NZ_JAYGHT010000221.1"/>
</dbReference>
<feature type="domain" description="Probable transposase IS891/IS1136/IS1341" evidence="8">
    <location>
        <begin position="239"/>
        <end position="343"/>
    </location>
</feature>